<evidence type="ECO:0000256" key="2">
    <source>
        <dbReference type="SAM" id="MobiDB-lite"/>
    </source>
</evidence>
<dbReference type="InterPro" id="IPR042534">
    <property type="entry name" value="SAP18_sf"/>
</dbReference>
<dbReference type="GO" id="GO:0005634">
    <property type="term" value="C:nucleus"/>
    <property type="evidence" value="ECO:0007669"/>
    <property type="project" value="TreeGrafter"/>
</dbReference>
<accession>A0A250X8P5</accession>
<dbReference type="Proteomes" id="UP000232323">
    <property type="component" value="Unassembled WGS sequence"/>
</dbReference>
<dbReference type="PANTHER" id="PTHR13082:SF0">
    <property type="entry name" value="HISTONE DEACETYLASE COMPLEX SUBUNIT SAP18"/>
    <property type="match status" value="1"/>
</dbReference>
<dbReference type="AlphaFoldDB" id="A0A250X8P5"/>
<dbReference type="Gene3D" id="3.10.20.550">
    <property type="entry name" value="ASAP complex, SAP18 subunit"/>
    <property type="match status" value="1"/>
</dbReference>
<feature type="region of interest" description="Disordered" evidence="2">
    <location>
        <begin position="1"/>
        <end position="71"/>
    </location>
</feature>
<evidence type="ECO:0000313" key="3">
    <source>
        <dbReference type="EMBL" id="GAX79289.1"/>
    </source>
</evidence>
<reference evidence="3 4" key="1">
    <citation type="submission" date="2017-08" db="EMBL/GenBank/DDBJ databases">
        <title>Acidophilic green algal genome provides insights into adaptation to an acidic environment.</title>
        <authorList>
            <person name="Hirooka S."/>
            <person name="Hirose Y."/>
            <person name="Kanesaki Y."/>
            <person name="Higuchi S."/>
            <person name="Fujiwara T."/>
            <person name="Onuma R."/>
            <person name="Era A."/>
            <person name="Ohbayashi R."/>
            <person name="Uzuka A."/>
            <person name="Nozaki H."/>
            <person name="Yoshikawa H."/>
            <person name="Miyagishima S.Y."/>
        </authorList>
    </citation>
    <scope>NUCLEOTIDE SEQUENCE [LARGE SCALE GENOMIC DNA]</scope>
    <source>
        <strain evidence="3 4">NIES-2499</strain>
    </source>
</reference>
<dbReference type="STRING" id="1157962.A0A250X8P5"/>
<keyword evidence="4" id="KW-1185">Reference proteome</keyword>
<dbReference type="EMBL" id="BEGY01000041">
    <property type="protein sequence ID" value="GAX79289.1"/>
    <property type="molecule type" value="Genomic_DNA"/>
</dbReference>
<dbReference type="GO" id="GO:0003714">
    <property type="term" value="F:transcription corepressor activity"/>
    <property type="evidence" value="ECO:0007669"/>
    <property type="project" value="TreeGrafter"/>
</dbReference>
<comment type="similarity">
    <text evidence="1">Belongs to the SAP18 family.</text>
</comment>
<dbReference type="PANTHER" id="PTHR13082">
    <property type="entry name" value="SAP18"/>
    <property type="match status" value="1"/>
</dbReference>
<name>A0A250X8P5_9CHLO</name>
<dbReference type="OrthoDB" id="440566at2759"/>
<dbReference type="InterPro" id="IPR010516">
    <property type="entry name" value="SAP18"/>
</dbReference>
<proteinExistence type="inferred from homology"/>
<sequence>MATTLNRLSDDLRGGDVRPDRRGPPPGRDFFGGGPGGHPYRRDGPPPFRRDGPYPSPRVIDGPGPAGPSMKPPVEVFVVDREKTCPLLIRVFIKPGSHHRLEDFAIRGKEPGGDAEIQIYTWMDATLRELSDLIKEVKPAARMRSSRLSFAFVYPDKRGRNVMRQVGLVHSTRPGEDDNKALKALGFQTGDFVDVAIL</sequence>
<gene>
    <name evidence="3" type="ORF">CEUSTIGMA_g6730.t1</name>
</gene>
<protein>
    <recommendedName>
        <fullName evidence="5">Histone deacetylase complex subunit SAP18</fullName>
    </recommendedName>
</protein>
<evidence type="ECO:0008006" key="5">
    <source>
        <dbReference type="Google" id="ProtNLM"/>
    </source>
</evidence>
<evidence type="ECO:0000313" key="4">
    <source>
        <dbReference type="Proteomes" id="UP000232323"/>
    </source>
</evidence>
<dbReference type="Pfam" id="PF06487">
    <property type="entry name" value="SAP18"/>
    <property type="match status" value="1"/>
</dbReference>
<comment type="caution">
    <text evidence="3">The sequence shown here is derived from an EMBL/GenBank/DDBJ whole genome shotgun (WGS) entry which is preliminary data.</text>
</comment>
<feature type="compositionally biased region" description="Basic and acidic residues" evidence="2">
    <location>
        <begin position="40"/>
        <end position="52"/>
    </location>
</feature>
<feature type="compositionally biased region" description="Basic and acidic residues" evidence="2">
    <location>
        <begin position="8"/>
        <end position="23"/>
    </location>
</feature>
<evidence type="ECO:0000256" key="1">
    <source>
        <dbReference type="ARBA" id="ARBA00009143"/>
    </source>
</evidence>
<organism evidence="3 4">
    <name type="scientific">Chlamydomonas eustigma</name>
    <dbReference type="NCBI Taxonomy" id="1157962"/>
    <lineage>
        <taxon>Eukaryota</taxon>
        <taxon>Viridiplantae</taxon>
        <taxon>Chlorophyta</taxon>
        <taxon>core chlorophytes</taxon>
        <taxon>Chlorophyceae</taxon>
        <taxon>CS clade</taxon>
        <taxon>Chlamydomonadales</taxon>
        <taxon>Chlamydomonadaceae</taxon>
        <taxon>Chlamydomonas</taxon>
    </lineage>
</organism>